<dbReference type="InterPro" id="IPR006311">
    <property type="entry name" value="TAT_signal"/>
</dbReference>
<protein>
    <submittedName>
        <fullName evidence="6">NAD(P)/FAD-dependent oxidoreductase</fullName>
    </submittedName>
</protein>
<reference evidence="6" key="1">
    <citation type="submission" date="2022-08" db="EMBL/GenBank/DDBJ databases">
        <authorList>
            <person name="Vandamme P."/>
            <person name="Hettiarachchi A."/>
            <person name="Peeters C."/>
            <person name="Cnockaert M."/>
            <person name="Carlier A."/>
        </authorList>
    </citation>
    <scope>NUCLEOTIDE SEQUENCE</scope>
    <source>
        <strain evidence="6">LMG 31809</strain>
    </source>
</reference>
<evidence type="ECO:0000259" key="5">
    <source>
        <dbReference type="Pfam" id="PF01593"/>
    </source>
</evidence>
<comment type="similarity">
    <text evidence="2">Belongs to the flavin monoamine oxidase family.</text>
</comment>
<feature type="binding site" evidence="4">
    <location>
        <begin position="65"/>
        <end position="66"/>
    </location>
    <ligand>
        <name>FAD</name>
        <dbReference type="ChEBI" id="CHEBI:57692"/>
    </ligand>
</feature>
<organism evidence="6 7">
    <name type="scientific">Govanella unica</name>
    <dbReference type="NCBI Taxonomy" id="2975056"/>
    <lineage>
        <taxon>Bacteria</taxon>
        <taxon>Pseudomonadati</taxon>
        <taxon>Pseudomonadota</taxon>
        <taxon>Alphaproteobacteria</taxon>
        <taxon>Emcibacterales</taxon>
        <taxon>Govanellaceae</taxon>
        <taxon>Govanella</taxon>
    </lineage>
</organism>
<evidence type="ECO:0000256" key="1">
    <source>
        <dbReference type="ARBA" id="ARBA00001974"/>
    </source>
</evidence>
<dbReference type="InterPro" id="IPR050703">
    <property type="entry name" value="Flavin_MAO"/>
</dbReference>
<accession>A0A9X3TWA6</accession>
<dbReference type="Gene3D" id="3.50.50.60">
    <property type="entry name" value="FAD/NAD(P)-binding domain"/>
    <property type="match status" value="1"/>
</dbReference>
<feature type="binding site" evidence="4">
    <location>
        <position position="444"/>
    </location>
    <ligand>
        <name>FAD</name>
        <dbReference type="ChEBI" id="CHEBI:57692"/>
    </ligand>
</feature>
<comment type="caution">
    <text evidence="6">The sequence shown here is derived from an EMBL/GenBank/DDBJ whole genome shotgun (WGS) entry which is preliminary data.</text>
</comment>
<feature type="binding site" evidence="4">
    <location>
        <position position="258"/>
    </location>
    <ligand>
        <name>FAD</name>
        <dbReference type="ChEBI" id="CHEBI:57692"/>
    </ligand>
</feature>
<dbReference type="PRINTS" id="PR00757">
    <property type="entry name" value="AMINEOXDASEF"/>
</dbReference>
<keyword evidence="7" id="KW-1185">Reference proteome</keyword>
<dbReference type="InterPro" id="IPR001613">
    <property type="entry name" value="Flavin_amine_oxidase"/>
</dbReference>
<dbReference type="SUPFAM" id="SSF54373">
    <property type="entry name" value="FAD-linked reductases, C-terminal domain"/>
    <property type="match status" value="1"/>
</dbReference>
<feature type="binding site" evidence="4">
    <location>
        <position position="46"/>
    </location>
    <ligand>
        <name>FAD</name>
        <dbReference type="ChEBI" id="CHEBI:57692"/>
    </ligand>
</feature>
<dbReference type="InterPro" id="IPR036188">
    <property type="entry name" value="FAD/NAD-bd_sf"/>
</dbReference>
<dbReference type="EMBL" id="JANWOI010000001">
    <property type="protein sequence ID" value="MDA5192910.1"/>
    <property type="molecule type" value="Genomic_DNA"/>
</dbReference>
<evidence type="ECO:0000256" key="3">
    <source>
        <dbReference type="ARBA" id="ARBA00023002"/>
    </source>
</evidence>
<dbReference type="AlphaFoldDB" id="A0A9X3TWA6"/>
<dbReference type="PANTHER" id="PTHR43563">
    <property type="entry name" value="AMINE OXIDASE"/>
    <property type="match status" value="1"/>
</dbReference>
<reference evidence="6" key="2">
    <citation type="journal article" date="2023" name="Syst. Appl. Microbiol.">
        <title>Govania unica gen. nov., sp. nov., a rare biosphere bacterium that represents a novel family in the class Alphaproteobacteria.</title>
        <authorList>
            <person name="Vandamme P."/>
            <person name="Peeters C."/>
            <person name="Hettiarachchi A."/>
            <person name="Cnockaert M."/>
            <person name="Carlier A."/>
        </authorList>
    </citation>
    <scope>NUCLEOTIDE SEQUENCE</scope>
    <source>
        <strain evidence="6">LMG 31809</strain>
    </source>
</reference>
<dbReference type="Proteomes" id="UP001141619">
    <property type="component" value="Unassembled WGS sequence"/>
</dbReference>
<evidence type="ECO:0000256" key="2">
    <source>
        <dbReference type="ARBA" id="ARBA00005995"/>
    </source>
</evidence>
<dbReference type="PANTHER" id="PTHR43563:SF1">
    <property type="entry name" value="AMINE OXIDASE [FLAVIN-CONTAINING] B"/>
    <property type="match status" value="1"/>
</dbReference>
<evidence type="ECO:0000313" key="6">
    <source>
        <dbReference type="EMBL" id="MDA5192910.1"/>
    </source>
</evidence>
<evidence type="ECO:0000313" key="7">
    <source>
        <dbReference type="Proteomes" id="UP001141619"/>
    </source>
</evidence>
<sequence>MSFRRREFLKSGLALGAFGLSATAFPRALSAKTATPDVLVIGAGLSGLYAALLLEEEGLKVQVIEASNRIGGRLKTLDHLPGAPEVGGQTVDSMYARVLDMMTKVGVDTVPRGSDGEFSYYIRDQSFAKKDWATSPANILSGAERAITPDRMLSWAMDRENILENIADWQDQDLLKYDDLSIHAFLQQKGYSEEALRFMDRWFDGVGMNNMSALFACRKDKVQKAGRDAWYRIKGGSARLPEAMAKALAHEVHFNKVVKSITTDKKGVEARCADGSVYRAQHAIVSIPFSVLRDVAIYPALPKPQAAFVQTMPYNQTTLIKIGFNAPYWEQDGLAPGLYSDTFIERIAATKGQDGQLHMLDCWIKGSGALAMDVYSTAEIGQRVLAELARIRPASAGKTEVLDVMSWGKNPYSRGSYHFLGVGQFRKYGADWIKPHGRMHFIGEHTAQLSMGMEGACESAEREALAIIESRGA</sequence>
<proteinExistence type="inferred from homology"/>
<dbReference type="RefSeq" id="WP_274942611.1">
    <property type="nucleotide sequence ID" value="NZ_JANWOI010000001.1"/>
</dbReference>
<name>A0A9X3TWA6_9PROT</name>
<evidence type="ECO:0000256" key="4">
    <source>
        <dbReference type="PIRSR" id="PIRSR601613-1"/>
    </source>
</evidence>
<feature type="domain" description="Amine oxidase" evidence="5">
    <location>
        <begin position="45"/>
        <end position="468"/>
    </location>
</feature>
<dbReference type="SUPFAM" id="SSF51905">
    <property type="entry name" value="FAD/NAD(P)-binding domain"/>
    <property type="match status" value="1"/>
</dbReference>
<dbReference type="GO" id="GO:0016491">
    <property type="term" value="F:oxidoreductase activity"/>
    <property type="evidence" value="ECO:0007669"/>
    <property type="project" value="UniProtKB-KW"/>
</dbReference>
<dbReference type="InterPro" id="IPR002937">
    <property type="entry name" value="Amino_oxidase"/>
</dbReference>
<dbReference type="Pfam" id="PF01593">
    <property type="entry name" value="Amino_oxidase"/>
    <property type="match status" value="1"/>
</dbReference>
<comment type="cofactor">
    <cofactor evidence="1">
        <name>FAD</name>
        <dbReference type="ChEBI" id="CHEBI:57692"/>
    </cofactor>
</comment>
<dbReference type="PROSITE" id="PS51318">
    <property type="entry name" value="TAT"/>
    <property type="match status" value="1"/>
</dbReference>
<keyword evidence="3" id="KW-0560">Oxidoreductase</keyword>
<gene>
    <name evidence="6" type="ORF">NYP16_02915</name>
</gene>